<dbReference type="GO" id="GO:0006391">
    <property type="term" value="P:transcription initiation at mitochondrial promoter"/>
    <property type="evidence" value="ECO:0007669"/>
    <property type="project" value="TreeGrafter"/>
</dbReference>
<keyword evidence="4 7" id="KW-0949">S-adenosyl-L-methionine</keyword>
<dbReference type="SUPFAM" id="SSF53335">
    <property type="entry name" value="S-adenosyl-L-methionine-dependent methyltransferases"/>
    <property type="match status" value="1"/>
</dbReference>
<keyword evidence="7" id="KW-0698">rRNA processing</keyword>
<dbReference type="Gene3D" id="1.10.8.100">
    <property type="entry name" value="Ribosomal RNA adenine dimethylase-like, domain 2"/>
    <property type="match status" value="1"/>
</dbReference>
<dbReference type="Pfam" id="PF00398">
    <property type="entry name" value="RrnaAD"/>
    <property type="match status" value="1"/>
</dbReference>
<dbReference type="AlphaFoldDB" id="M5FNF6"/>
<feature type="non-terminal residue" evidence="8">
    <location>
        <position position="1"/>
    </location>
</feature>
<dbReference type="HOGENOM" id="CLU_034228_1_0_1"/>
<dbReference type="InterPro" id="IPR029063">
    <property type="entry name" value="SAM-dependent_MTases_sf"/>
</dbReference>
<keyword evidence="3 7" id="KW-0808">Transferase</keyword>
<dbReference type="InterPro" id="IPR023165">
    <property type="entry name" value="rRNA_Ade_diMease-like_C"/>
</dbReference>
<accession>M5FNF6</accession>
<evidence type="ECO:0000256" key="7">
    <source>
        <dbReference type="RuleBase" id="RU362106"/>
    </source>
</evidence>
<dbReference type="InterPro" id="IPR001737">
    <property type="entry name" value="KsgA/Erm"/>
</dbReference>
<comment type="similarity">
    <text evidence="7">Belongs to the class I-like SAM-binding methyltransferase superfamily. rRNA adenine N(6)-methyltransferase family.</text>
</comment>
<comment type="function">
    <text evidence="6">Mitochondrial transcription factor that confers selective promoter recognition on the core subunit of the yeast mitochondrial RNA polymerase. Interacts with DNA in a non-specific manner.</text>
</comment>
<evidence type="ECO:0000256" key="3">
    <source>
        <dbReference type="ARBA" id="ARBA00022679"/>
    </source>
</evidence>
<dbReference type="Gene3D" id="3.40.50.150">
    <property type="entry name" value="Vaccinia Virus protein VP39"/>
    <property type="match status" value="1"/>
</dbReference>
<dbReference type="OMA" id="VENRCKL"/>
<evidence type="ECO:0000256" key="6">
    <source>
        <dbReference type="ARBA" id="ARBA00024915"/>
    </source>
</evidence>
<keyword evidence="9" id="KW-1185">Reference proteome</keyword>
<dbReference type="PANTHER" id="PTHR11727">
    <property type="entry name" value="DIMETHYLADENOSINE TRANSFERASE"/>
    <property type="match status" value="1"/>
</dbReference>
<comment type="subcellular location">
    <subcellularLocation>
        <location evidence="1">Mitochondrion</location>
    </subcellularLocation>
</comment>
<dbReference type="GO" id="GO:0003723">
    <property type="term" value="F:RNA binding"/>
    <property type="evidence" value="ECO:0007669"/>
    <property type="project" value="UniProtKB-KW"/>
</dbReference>
<dbReference type="EC" id="2.1.1.-" evidence="7"/>
<gene>
    <name evidence="8" type="ORF">DACRYDRAFT_59154</name>
</gene>
<evidence type="ECO:0000313" key="8">
    <source>
        <dbReference type="EMBL" id="EJT97360.1"/>
    </source>
</evidence>
<keyword evidence="5" id="KW-0694">RNA-binding</keyword>
<evidence type="ECO:0000313" key="9">
    <source>
        <dbReference type="Proteomes" id="UP000030653"/>
    </source>
</evidence>
<dbReference type="EMBL" id="JH795877">
    <property type="protein sequence ID" value="EJT97360.1"/>
    <property type="molecule type" value="Genomic_DNA"/>
</dbReference>
<organism evidence="8 9">
    <name type="scientific">Dacryopinax primogenitus (strain DJM 731)</name>
    <name type="common">Brown rot fungus</name>
    <dbReference type="NCBI Taxonomy" id="1858805"/>
    <lineage>
        <taxon>Eukaryota</taxon>
        <taxon>Fungi</taxon>
        <taxon>Dikarya</taxon>
        <taxon>Basidiomycota</taxon>
        <taxon>Agaricomycotina</taxon>
        <taxon>Dacrymycetes</taxon>
        <taxon>Dacrymycetales</taxon>
        <taxon>Dacrymycetaceae</taxon>
        <taxon>Dacryopinax</taxon>
    </lineage>
</organism>
<proteinExistence type="inferred from homology"/>
<dbReference type="OrthoDB" id="16079at2759"/>
<evidence type="ECO:0000256" key="2">
    <source>
        <dbReference type="ARBA" id="ARBA00022603"/>
    </source>
</evidence>
<dbReference type="STRING" id="1858805.M5FNF6"/>
<evidence type="ECO:0000256" key="4">
    <source>
        <dbReference type="ARBA" id="ARBA00022691"/>
    </source>
</evidence>
<reference evidence="8 9" key="1">
    <citation type="journal article" date="2012" name="Science">
        <title>The Paleozoic origin of enzymatic lignin decomposition reconstructed from 31 fungal genomes.</title>
        <authorList>
            <person name="Floudas D."/>
            <person name="Binder M."/>
            <person name="Riley R."/>
            <person name="Barry K."/>
            <person name="Blanchette R.A."/>
            <person name="Henrissat B."/>
            <person name="Martinez A.T."/>
            <person name="Otillar R."/>
            <person name="Spatafora J.W."/>
            <person name="Yadav J.S."/>
            <person name="Aerts A."/>
            <person name="Benoit I."/>
            <person name="Boyd A."/>
            <person name="Carlson A."/>
            <person name="Copeland A."/>
            <person name="Coutinho P.M."/>
            <person name="de Vries R.P."/>
            <person name="Ferreira P."/>
            <person name="Findley K."/>
            <person name="Foster B."/>
            <person name="Gaskell J."/>
            <person name="Glotzer D."/>
            <person name="Gorecki P."/>
            <person name="Heitman J."/>
            <person name="Hesse C."/>
            <person name="Hori C."/>
            <person name="Igarashi K."/>
            <person name="Jurgens J.A."/>
            <person name="Kallen N."/>
            <person name="Kersten P."/>
            <person name="Kohler A."/>
            <person name="Kuees U."/>
            <person name="Kumar T.K.A."/>
            <person name="Kuo A."/>
            <person name="LaButti K."/>
            <person name="Larrondo L.F."/>
            <person name="Lindquist E."/>
            <person name="Ling A."/>
            <person name="Lombard V."/>
            <person name="Lucas S."/>
            <person name="Lundell T."/>
            <person name="Martin R."/>
            <person name="McLaughlin D.J."/>
            <person name="Morgenstern I."/>
            <person name="Morin E."/>
            <person name="Murat C."/>
            <person name="Nagy L.G."/>
            <person name="Nolan M."/>
            <person name="Ohm R.A."/>
            <person name="Patyshakuliyeva A."/>
            <person name="Rokas A."/>
            <person name="Ruiz-Duenas F.J."/>
            <person name="Sabat G."/>
            <person name="Salamov A."/>
            <person name="Samejima M."/>
            <person name="Schmutz J."/>
            <person name="Slot J.C."/>
            <person name="St John F."/>
            <person name="Stenlid J."/>
            <person name="Sun H."/>
            <person name="Sun S."/>
            <person name="Syed K."/>
            <person name="Tsang A."/>
            <person name="Wiebenga A."/>
            <person name="Young D."/>
            <person name="Pisabarro A."/>
            <person name="Eastwood D.C."/>
            <person name="Martin F."/>
            <person name="Cullen D."/>
            <person name="Grigoriev I.V."/>
            <person name="Hibbett D.S."/>
        </authorList>
    </citation>
    <scope>NUCLEOTIDE SEQUENCE [LARGE SCALE GENOMIC DNA]</scope>
    <source>
        <strain evidence="8 9">DJM-731 SS1</strain>
    </source>
</reference>
<dbReference type="RefSeq" id="XP_040624258.1">
    <property type="nucleotide sequence ID" value="XM_040775541.1"/>
</dbReference>
<evidence type="ECO:0000256" key="5">
    <source>
        <dbReference type="ARBA" id="ARBA00022884"/>
    </source>
</evidence>
<evidence type="ECO:0000256" key="1">
    <source>
        <dbReference type="ARBA" id="ARBA00004173"/>
    </source>
</evidence>
<sequence length="307" mass="34761">GVGSLTRALLEYPPSIIKRIIAIETHPPFLAQLSALARTDPRLHVLPASPYLWETYDELMSSSLLSDITPVPWEEEQTQLQFICRLPLTLISEQLMSQFLRFVPLKAWLFKYGRVPMGFLLPLGLWERLSAPTEVENRCKLSVITALTTHAHLSSPISLLQPYNSHFLPLPSAEDTRLALASPARAARDVRSPNKGKHIGHPYVAASFLPLREQHIPPSGLDTWDYITRMLFVQRSTAVKEGITNLGLGAKSLLKYLDFDTQMTPRQLRAREWTQVVDAFEDWPFRPNIYAVMEEGGDGHSTRRNLD</sequence>
<keyword evidence="2 7" id="KW-0489">Methyltransferase</keyword>
<dbReference type="GO" id="GO:0005759">
    <property type="term" value="C:mitochondrial matrix"/>
    <property type="evidence" value="ECO:0007669"/>
    <property type="project" value="TreeGrafter"/>
</dbReference>
<dbReference type="PANTHER" id="PTHR11727:SF17">
    <property type="entry name" value="DIMETHYLADENOSINE TRANSFERASE 1, MITOCHONDRIAL"/>
    <property type="match status" value="1"/>
</dbReference>
<dbReference type="GeneID" id="63690603"/>
<protein>
    <recommendedName>
        <fullName evidence="7">rRNA adenine N(6)-methyltransferase</fullName>
        <ecNumber evidence="7">2.1.1.-</ecNumber>
    </recommendedName>
</protein>
<dbReference type="GO" id="GO:0034246">
    <property type="term" value="F:mitochondrial transcription factor activity"/>
    <property type="evidence" value="ECO:0007669"/>
    <property type="project" value="TreeGrafter"/>
</dbReference>
<dbReference type="Proteomes" id="UP000030653">
    <property type="component" value="Unassembled WGS sequence"/>
</dbReference>
<name>M5FNF6_DACPD</name>
<dbReference type="GO" id="GO:0000179">
    <property type="term" value="F:rRNA (adenine-N6,N6-)-dimethyltransferase activity"/>
    <property type="evidence" value="ECO:0007669"/>
    <property type="project" value="TreeGrafter"/>
</dbReference>